<sequence length="110" mass="12510">MAATEHPLVTVTSQLNAICDQTLANLNADSLDVGIENLQQVLLQRQALLDNWNREPIKGFVELNQQVQKKMERIFAHTAEQVRSVREKQVASKAYRQQADVQGSFFDSRE</sequence>
<evidence type="ECO:0000313" key="1">
    <source>
        <dbReference type="EMBL" id="OZS78411.1"/>
    </source>
</evidence>
<proteinExistence type="predicted"/>
<evidence type="ECO:0008006" key="3">
    <source>
        <dbReference type="Google" id="ProtNLM"/>
    </source>
</evidence>
<dbReference type="AlphaFoldDB" id="A0A264W4D8"/>
<dbReference type="RefSeq" id="WP_094942431.1">
    <property type="nucleotide sequence ID" value="NZ_NOKQ01000196.1"/>
</dbReference>
<dbReference type="OrthoDB" id="9843247at2"/>
<accession>A0A264W4D8</accession>
<protein>
    <recommendedName>
        <fullName evidence="3">Flagellar protein FliT</fullName>
    </recommendedName>
</protein>
<comment type="caution">
    <text evidence="1">The sequence shown here is derived from an EMBL/GenBank/DDBJ whole genome shotgun (WGS) entry which is preliminary data.</text>
</comment>
<evidence type="ECO:0000313" key="2">
    <source>
        <dbReference type="Proteomes" id="UP000217065"/>
    </source>
</evidence>
<dbReference type="Proteomes" id="UP000217065">
    <property type="component" value="Unassembled WGS sequence"/>
</dbReference>
<reference evidence="1 2" key="1">
    <citation type="submission" date="2017-07" db="EMBL/GenBank/DDBJ databases">
        <title>Tetzosporium hominis gen.nov. sp.nov.</title>
        <authorList>
            <person name="Tetz G."/>
            <person name="Tetz V."/>
        </authorList>
    </citation>
    <scope>NUCLEOTIDE SEQUENCE [LARGE SCALE GENOMIC DNA]</scope>
    <source>
        <strain evidence="1 2">VT-49</strain>
    </source>
</reference>
<dbReference type="EMBL" id="NOKQ01000196">
    <property type="protein sequence ID" value="OZS78411.1"/>
    <property type="molecule type" value="Genomic_DNA"/>
</dbReference>
<keyword evidence="2" id="KW-1185">Reference proteome</keyword>
<organism evidence="1 2">
    <name type="scientific">Tetzosporium hominis</name>
    <dbReference type="NCBI Taxonomy" id="2020506"/>
    <lineage>
        <taxon>Bacteria</taxon>
        <taxon>Bacillati</taxon>
        <taxon>Bacillota</taxon>
        <taxon>Bacilli</taxon>
        <taxon>Bacillales</taxon>
        <taxon>Caryophanaceae</taxon>
        <taxon>Tetzosporium</taxon>
    </lineage>
</organism>
<name>A0A264W4D8_9BACL</name>
<gene>
    <name evidence="1" type="ORF">CF394_06540</name>
</gene>